<reference evidence="2" key="1">
    <citation type="submission" date="2022-11" db="UniProtKB">
        <authorList>
            <consortium name="WormBaseParasite"/>
        </authorList>
    </citation>
    <scope>IDENTIFICATION</scope>
</reference>
<evidence type="ECO:0000313" key="1">
    <source>
        <dbReference type="Proteomes" id="UP000887579"/>
    </source>
</evidence>
<protein>
    <submittedName>
        <fullName evidence="2">Uncharacterized protein</fullName>
    </submittedName>
</protein>
<dbReference type="WBParaSite" id="ES5_v2.g26567.t1">
    <property type="protein sequence ID" value="ES5_v2.g26567.t1"/>
    <property type="gene ID" value="ES5_v2.g26567"/>
</dbReference>
<accession>A0AC34GAE6</accession>
<evidence type="ECO:0000313" key="2">
    <source>
        <dbReference type="WBParaSite" id="ES5_v2.g26567.t1"/>
    </source>
</evidence>
<sequence>MPDCLALALTRQSITTRRSPTPPPLTVPPATPIIIEHFETTEIPAGVESDGSQQSTTVFVPPLAPIDQ</sequence>
<organism evidence="1 2">
    <name type="scientific">Panagrolaimus sp. ES5</name>
    <dbReference type="NCBI Taxonomy" id="591445"/>
    <lineage>
        <taxon>Eukaryota</taxon>
        <taxon>Metazoa</taxon>
        <taxon>Ecdysozoa</taxon>
        <taxon>Nematoda</taxon>
        <taxon>Chromadorea</taxon>
        <taxon>Rhabditida</taxon>
        <taxon>Tylenchina</taxon>
        <taxon>Panagrolaimomorpha</taxon>
        <taxon>Panagrolaimoidea</taxon>
        <taxon>Panagrolaimidae</taxon>
        <taxon>Panagrolaimus</taxon>
    </lineage>
</organism>
<proteinExistence type="predicted"/>
<dbReference type="Proteomes" id="UP000887579">
    <property type="component" value="Unplaced"/>
</dbReference>
<name>A0AC34GAE6_9BILA</name>